<evidence type="ECO:0000256" key="6">
    <source>
        <dbReference type="RuleBase" id="RU004379"/>
    </source>
</evidence>
<comment type="subcellular location">
    <subcellularLocation>
        <location evidence="1">Membrane</location>
        <topology evidence="1">Multi-pass membrane protein</topology>
    </subcellularLocation>
</comment>
<keyword evidence="4 6" id="KW-1133">Transmembrane helix</keyword>
<feature type="transmembrane region" description="Helical" evidence="6">
    <location>
        <begin position="113"/>
        <end position="133"/>
    </location>
</feature>
<evidence type="ECO:0000313" key="7">
    <source>
        <dbReference type="EMBL" id="OJX60863.1"/>
    </source>
</evidence>
<dbReference type="GO" id="GO:0005886">
    <property type="term" value="C:plasma membrane"/>
    <property type="evidence" value="ECO:0007669"/>
    <property type="project" value="TreeGrafter"/>
</dbReference>
<gene>
    <name evidence="7" type="ORF">BGO89_04680</name>
</gene>
<feature type="transmembrane region" description="Helical" evidence="6">
    <location>
        <begin position="140"/>
        <end position="163"/>
    </location>
</feature>
<dbReference type="EMBL" id="MKVH01000003">
    <property type="protein sequence ID" value="OJX60863.1"/>
    <property type="molecule type" value="Genomic_DNA"/>
</dbReference>
<feature type="transmembrane region" description="Helical" evidence="6">
    <location>
        <begin position="169"/>
        <end position="187"/>
    </location>
</feature>
<evidence type="ECO:0000313" key="8">
    <source>
        <dbReference type="Proteomes" id="UP000184233"/>
    </source>
</evidence>
<comment type="caution">
    <text evidence="7">The sequence shown here is derived from an EMBL/GenBank/DDBJ whole genome shotgun (WGS) entry which is preliminary data.</text>
</comment>
<evidence type="ECO:0000256" key="3">
    <source>
        <dbReference type="ARBA" id="ARBA00022692"/>
    </source>
</evidence>
<feature type="transmembrane region" description="Helical" evidence="6">
    <location>
        <begin position="86"/>
        <end position="107"/>
    </location>
</feature>
<evidence type="ECO:0000256" key="5">
    <source>
        <dbReference type="ARBA" id="ARBA00023136"/>
    </source>
</evidence>
<proteinExistence type="inferred from homology"/>
<feature type="transmembrane region" description="Helical" evidence="6">
    <location>
        <begin position="26"/>
        <end position="45"/>
    </location>
</feature>
<dbReference type="Proteomes" id="UP000184233">
    <property type="component" value="Unassembled WGS sequence"/>
</dbReference>
<feature type="transmembrane region" description="Helical" evidence="6">
    <location>
        <begin position="51"/>
        <end position="74"/>
    </location>
</feature>
<evidence type="ECO:0008006" key="9">
    <source>
        <dbReference type="Google" id="ProtNLM"/>
    </source>
</evidence>
<dbReference type="Pfam" id="PF01027">
    <property type="entry name" value="Bax1-I"/>
    <property type="match status" value="1"/>
</dbReference>
<organism evidence="7 8">
    <name type="scientific">Candidatus Kapaibacterium thiocyanatum</name>
    <dbReference type="NCBI Taxonomy" id="1895771"/>
    <lineage>
        <taxon>Bacteria</taxon>
        <taxon>Pseudomonadati</taxon>
        <taxon>Candidatus Kapaibacteriota</taxon>
        <taxon>Candidatus Kapaibacteriia</taxon>
        <taxon>Candidatus Kapaibacteriales</taxon>
        <taxon>Candidatus Kapaibacteriaceae</taxon>
        <taxon>Candidatus Kapaibacterium</taxon>
    </lineage>
</organism>
<name>A0A1M3L5N2_9BACT</name>
<keyword evidence="5 6" id="KW-0472">Membrane</keyword>
<sequence>MSGTIREQSFGGVVSVDDQRVYVQKVYAWMVGGLLTTGMTAWFVANTPALLAAIVGTPLFYLFLFAPVIMVWVLSARVDKMKASTAIGIFFAYALTNGLTFSLLFLVYDLGSIAQVFAITAGMYGVTAAYGYLTKRDLTGVGGFMSMGLIGLIIAMVVNMFLGSPFIDWAISIIGVIVFTGLTAYDMQRIKNDYVLQYEGKSVATKGAIMGALSLYLDFVNLFLFLLRLLGNRR</sequence>
<reference evidence="7 8" key="1">
    <citation type="submission" date="2016-09" db="EMBL/GenBank/DDBJ databases">
        <title>Genome-resolved meta-omics ties microbial dynamics to process performance in biotechnology for thiocyanate degradation.</title>
        <authorList>
            <person name="Kantor R.S."/>
            <person name="Huddy R.J."/>
            <person name="Iyer R."/>
            <person name="Thomas B.C."/>
            <person name="Brown C.T."/>
            <person name="Anantharaman K."/>
            <person name="Tringe S."/>
            <person name="Hettich R.L."/>
            <person name="Harrison S.T."/>
            <person name="Banfield J.F."/>
        </authorList>
    </citation>
    <scope>NUCLEOTIDE SEQUENCE [LARGE SCALE GENOMIC DNA]</scope>
    <source>
        <strain evidence="7">59-99</strain>
    </source>
</reference>
<evidence type="ECO:0000256" key="4">
    <source>
        <dbReference type="ARBA" id="ARBA00022989"/>
    </source>
</evidence>
<protein>
    <recommendedName>
        <fullName evidence="9">BAX inhibitor protein</fullName>
    </recommendedName>
</protein>
<evidence type="ECO:0000256" key="2">
    <source>
        <dbReference type="ARBA" id="ARBA00010350"/>
    </source>
</evidence>
<evidence type="ECO:0000256" key="1">
    <source>
        <dbReference type="ARBA" id="ARBA00004141"/>
    </source>
</evidence>
<dbReference type="CDD" id="cd10432">
    <property type="entry name" value="BI-1-like_bacterial"/>
    <property type="match status" value="1"/>
</dbReference>
<feature type="transmembrane region" description="Helical" evidence="6">
    <location>
        <begin position="208"/>
        <end position="230"/>
    </location>
</feature>
<accession>A0A1M3L5N2</accession>
<keyword evidence="3 6" id="KW-0812">Transmembrane</keyword>
<dbReference type="STRING" id="1895771.BGO89_04680"/>
<dbReference type="PANTHER" id="PTHR23291:SF50">
    <property type="entry name" value="PROTEIN LIFEGUARD 4"/>
    <property type="match status" value="1"/>
</dbReference>
<dbReference type="InterPro" id="IPR006214">
    <property type="entry name" value="Bax_inhibitor_1-related"/>
</dbReference>
<dbReference type="PANTHER" id="PTHR23291">
    <property type="entry name" value="BAX INHIBITOR-RELATED"/>
    <property type="match status" value="1"/>
</dbReference>
<dbReference type="AlphaFoldDB" id="A0A1M3L5N2"/>
<comment type="similarity">
    <text evidence="2 6">Belongs to the BI1 family.</text>
</comment>